<keyword evidence="3" id="KW-1185">Reference proteome</keyword>
<evidence type="ECO:0000313" key="3">
    <source>
        <dbReference type="Proteomes" id="UP001432312"/>
    </source>
</evidence>
<dbReference type="InterPro" id="IPR049735">
    <property type="entry name" value="NovE/LmbU-like"/>
</dbReference>
<dbReference type="RefSeq" id="WP_266492495.1">
    <property type="nucleotide sequence ID" value="NZ_CP108036.1"/>
</dbReference>
<proteinExistence type="predicted"/>
<gene>
    <name evidence="2" type="ORF">OHA91_10195</name>
</gene>
<evidence type="ECO:0000256" key="1">
    <source>
        <dbReference type="SAM" id="MobiDB-lite"/>
    </source>
</evidence>
<feature type="region of interest" description="Disordered" evidence="1">
    <location>
        <begin position="1"/>
        <end position="37"/>
    </location>
</feature>
<name>A0ABZ1Q829_9ACTN</name>
<protein>
    <submittedName>
        <fullName evidence="2">LmbU family transcriptional regulator</fullName>
    </submittedName>
</protein>
<dbReference type="EMBL" id="CP108036">
    <property type="protein sequence ID" value="WUN78844.1"/>
    <property type="molecule type" value="Genomic_DNA"/>
</dbReference>
<feature type="region of interest" description="Disordered" evidence="1">
    <location>
        <begin position="231"/>
        <end position="270"/>
    </location>
</feature>
<organism evidence="2 3">
    <name type="scientific">Streptomyces erythrochromogenes</name>
    <dbReference type="NCBI Taxonomy" id="285574"/>
    <lineage>
        <taxon>Bacteria</taxon>
        <taxon>Bacillati</taxon>
        <taxon>Actinomycetota</taxon>
        <taxon>Actinomycetes</taxon>
        <taxon>Kitasatosporales</taxon>
        <taxon>Streptomycetaceae</taxon>
        <taxon>Streptomyces</taxon>
    </lineage>
</organism>
<accession>A0ABZ1Q829</accession>
<sequence length="270" mass="30235">MAIQVGDIEGSRTGRIRTGPEAAPKPHRGMGEDPRRGQVLTTKVGLQMPAGMSFDDWEKAGRQLSGIVDSSSWWLGDWLVYGKDHYTDRYQRGIRAAGLQYQTLRNYAWVSRRFDFGRRRGSLSFQHHAELASLPHDEQETWLDRAEQCRWTTKQLRSAIRAARESQDRVRVPAEPTRRLEVPGSRLEWWHKAAEQAGVDFERWVLVTLDSAAKQALAELGRLEEAVEGPAELTAAAGSRQPPEVRGPLEIEGPKPPAGTGEPDRPAPDA</sequence>
<dbReference type="Proteomes" id="UP001432312">
    <property type="component" value="Chromosome"/>
</dbReference>
<reference evidence="2" key="1">
    <citation type="submission" date="2022-10" db="EMBL/GenBank/DDBJ databases">
        <title>The complete genomes of actinobacterial strains from the NBC collection.</title>
        <authorList>
            <person name="Joergensen T.S."/>
            <person name="Alvarez Arevalo M."/>
            <person name="Sterndorff E.B."/>
            <person name="Faurdal D."/>
            <person name="Vuksanovic O."/>
            <person name="Mourched A.-S."/>
            <person name="Charusanti P."/>
            <person name="Shaw S."/>
            <person name="Blin K."/>
            <person name="Weber T."/>
        </authorList>
    </citation>
    <scope>NUCLEOTIDE SEQUENCE</scope>
    <source>
        <strain evidence="2">NBC_00303</strain>
    </source>
</reference>
<dbReference type="GeneID" id="95496406"/>
<dbReference type="NCBIfam" id="NF038070">
    <property type="entry name" value="LmbU_fam_TF"/>
    <property type="match status" value="1"/>
</dbReference>
<evidence type="ECO:0000313" key="2">
    <source>
        <dbReference type="EMBL" id="WUN78844.1"/>
    </source>
</evidence>